<organism evidence="1 2">
    <name type="scientific">Hibiscus sabdariffa</name>
    <name type="common">roselle</name>
    <dbReference type="NCBI Taxonomy" id="183260"/>
    <lineage>
        <taxon>Eukaryota</taxon>
        <taxon>Viridiplantae</taxon>
        <taxon>Streptophyta</taxon>
        <taxon>Embryophyta</taxon>
        <taxon>Tracheophyta</taxon>
        <taxon>Spermatophyta</taxon>
        <taxon>Magnoliopsida</taxon>
        <taxon>eudicotyledons</taxon>
        <taxon>Gunneridae</taxon>
        <taxon>Pentapetalae</taxon>
        <taxon>rosids</taxon>
        <taxon>malvids</taxon>
        <taxon>Malvales</taxon>
        <taxon>Malvaceae</taxon>
        <taxon>Malvoideae</taxon>
        <taxon>Hibiscus</taxon>
    </lineage>
</organism>
<dbReference type="EMBL" id="JBBPBM010000003">
    <property type="protein sequence ID" value="KAK8593040.1"/>
    <property type="molecule type" value="Genomic_DNA"/>
</dbReference>
<protein>
    <submittedName>
        <fullName evidence="1">Uncharacterized protein</fullName>
    </submittedName>
</protein>
<reference evidence="1 2" key="1">
    <citation type="journal article" date="2024" name="G3 (Bethesda)">
        <title>Genome assembly of Hibiscus sabdariffa L. provides insights into metabolisms of medicinal natural products.</title>
        <authorList>
            <person name="Kim T."/>
        </authorList>
    </citation>
    <scope>NUCLEOTIDE SEQUENCE [LARGE SCALE GENOMIC DNA]</scope>
    <source>
        <strain evidence="1">TK-2024</strain>
        <tissue evidence="1">Old leaves</tissue>
    </source>
</reference>
<name>A0ABR2G1V0_9ROSI</name>
<sequence>MQRNLQSKTSCANGVVFVRWQWRQTREMQKIVDFFLTKFYGLLIFLVSSKFEGIVPVSKLRERSTAVIEGSVDISHGIIPPMESGILLLSLAELAENICKLGALQMLLGNAALKKFSKMLRNCNVEA</sequence>
<keyword evidence="2" id="KW-1185">Reference proteome</keyword>
<comment type="caution">
    <text evidence="1">The sequence shown here is derived from an EMBL/GenBank/DDBJ whole genome shotgun (WGS) entry which is preliminary data.</text>
</comment>
<evidence type="ECO:0000313" key="2">
    <source>
        <dbReference type="Proteomes" id="UP001472677"/>
    </source>
</evidence>
<proteinExistence type="predicted"/>
<accession>A0ABR2G1V0</accession>
<dbReference type="Proteomes" id="UP001472677">
    <property type="component" value="Unassembled WGS sequence"/>
</dbReference>
<evidence type="ECO:0000313" key="1">
    <source>
        <dbReference type="EMBL" id="KAK8593040.1"/>
    </source>
</evidence>
<gene>
    <name evidence="1" type="ORF">V6N12_045129</name>
</gene>